<dbReference type="EMBL" id="MGDX01000010">
    <property type="protein sequence ID" value="OGL71591.1"/>
    <property type="molecule type" value="Genomic_DNA"/>
</dbReference>
<name>A0A1F7U007_9BACT</name>
<sequence>MASWDIGAKYQVSSMGYSMGGEYQTASTPVNECWGGAADYQFVIASVAKQSYCLSKIASSNCFDTSQQSSQ</sequence>
<accession>A0A1F7U007</accession>
<reference evidence="1 2" key="1">
    <citation type="journal article" date="2016" name="Nat. Commun.">
        <title>Thousands of microbial genomes shed light on interconnected biogeochemical processes in an aquifer system.</title>
        <authorList>
            <person name="Anantharaman K."/>
            <person name="Brown C.T."/>
            <person name="Hug L.A."/>
            <person name="Sharon I."/>
            <person name="Castelle C.J."/>
            <person name="Probst A.J."/>
            <person name="Thomas B.C."/>
            <person name="Singh A."/>
            <person name="Wilkins M.J."/>
            <person name="Karaoz U."/>
            <person name="Brodie E.L."/>
            <person name="Williams K.H."/>
            <person name="Hubbard S.S."/>
            <person name="Banfield J.F."/>
        </authorList>
    </citation>
    <scope>NUCLEOTIDE SEQUENCE [LARGE SCALE GENOMIC DNA]</scope>
</reference>
<dbReference type="Proteomes" id="UP000177097">
    <property type="component" value="Unassembled WGS sequence"/>
</dbReference>
<evidence type="ECO:0000313" key="1">
    <source>
        <dbReference type="EMBL" id="OGL71591.1"/>
    </source>
</evidence>
<gene>
    <name evidence="1" type="ORF">A3C17_02710</name>
</gene>
<proteinExistence type="predicted"/>
<organism evidence="1 2">
    <name type="scientific">Candidatus Uhrbacteria bacterium RIFCSPHIGHO2_02_FULL_53_13</name>
    <dbReference type="NCBI Taxonomy" id="1802389"/>
    <lineage>
        <taxon>Bacteria</taxon>
        <taxon>Candidatus Uhriibacteriota</taxon>
    </lineage>
</organism>
<comment type="caution">
    <text evidence="1">The sequence shown here is derived from an EMBL/GenBank/DDBJ whole genome shotgun (WGS) entry which is preliminary data.</text>
</comment>
<evidence type="ECO:0000313" key="2">
    <source>
        <dbReference type="Proteomes" id="UP000177097"/>
    </source>
</evidence>
<dbReference type="AlphaFoldDB" id="A0A1F7U007"/>
<protein>
    <submittedName>
        <fullName evidence="1">Uncharacterized protein</fullName>
    </submittedName>
</protein>